<sequence>MDVLKQIKSDLLKVTTELISPCSYCTLISTDPESKAPIQCTKFSGSSYPINVNAAACLSCREYEKPQSRSHPRHAS</sequence>
<proteinExistence type="predicted"/>
<dbReference type="EMBL" id="JBHUME010000007">
    <property type="protein sequence ID" value="MFD2612338.1"/>
    <property type="molecule type" value="Genomic_DNA"/>
</dbReference>
<protein>
    <submittedName>
        <fullName evidence="1">Uncharacterized protein</fullName>
    </submittedName>
</protein>
<gene>
    <name evidence="1" type="ORF">ACFSUF_07885</name>
</gene>
<accession>A0ABW5PAU9</accession>
<evidence type="ECO:0000313" key="1">
    <source>
        <dbReference type="EMBL" id="MFD2612338.1"/>
    </source>
</evidence>
<reference evidence="2" key="1">
    <citation type="journal article" date="2019" name="Int. J. Syst. Evol. Microbiol.">
        <title>The Global Catalogue of Microorganisms (GCM) 10K type strain sequencing project: providing services to taxonomists for standard genome sequencing and annotation.</title>
        <authorList>
            <consortium name="The Broad Institute Genomics Platform"/>
            <consortium name="The Broad Institute Genome Sequencing Center for Infectious Disease"/>
            <person name="Wu L."/>
            <person name="Ma J."/>
        </authorList>
    </citation>
    <scope>NUCLEOTIDE SEQUENCE [LARGE SCALE GENOMIC DNA]</scope>
    <source>
        <strain evidence="2">KCTC 3950</strain>
    </source>
</reference>
<organism evidence="1 2">
    <name type="scientific">Paenibacillus gansuensis</name>
    <dbReference type="NCBI Taxonomy" id="306542"/>
    <lineage>
        <taxon>Bacteria</taxon>
        <taxon>Bacillati</taxon>
        <taxon>Bacillota</taxon>
        <taxon>Bacilli</taxon>
        <taxon>Bacillales</taxon>
        <taxon>Paenibacillaceae</taxon>
        <taxon>Paenibacillus</taxon>
    </lineage>
</organism>
<evidence type="ECO:0000313" key="2">
    <source>
        <dbReference type="Proteomes" id="UP001597541"/>
    </source>
</evidence>
<comment type="caution">
    <text evidence="1">The sequence shown here is derived from an EMBL/GenBank/DDBJ whole genome shotgun (WGS) entry which is preliminary data.</text>
</comment>
<name>A0ABW5PAU9_9BACL</name>
<dbReference type="RefSeq" id="WP_377601825.1">
    <property type="nucleotide sequence ID" value="NZ_JBHUME010000007.1"/>
</dbReference>
<dbReference type="Proteomes" id="UP001597541">
    <property type="component" value="Unassembled WGS sequence"/>
</dbReference>
<keyword evidence="2" id="KW-1185">Reference proteome</keyword>